<sequence length="87" mass="9468">MPAHSRLGILDRLVISLLIGGSIIISSGPRLQPDPFLVLVSQTCFLLSPTPAFYLASPSLPAHLLLIAIYQPPQFFPSHAVPPSWMH</sequence>
<dbReference type="Proteomes" id="UP000288168">
    <property type="component" value="Unassembled WGS sequence"/>
</dbReference>
<dbReference type="EMBL" id="NKCI01000207">
    <property type="protein sequence ID" value="RSL47906.1"/>
    <property type="molecule type" value="Genomic_DNA"/>
</dbReference>
<evidence type="ECO:0000313" key="1">
    <source>
        <dbReference type="EMBL" id="RSL47906.1"/>
    </source>
</evidence>
<gene>
    <name evidence="1" type="ORF">CEP54_013156</name>
</gene>
<accession>A0A428P4H5</accession>
<keyword evidence="2" id="KW-1185">Reference proteome</keyword>
<reference evidence="1 2" key="1">
    <citation type="submission" date="2017-06" db="EMBL/GenBank/DDBJ databases">
        <title>Comparative genomic analysis of Ambrosia Fusariam Clade fungi.</title>
        <authorList>
            <person name="Stajich J.E."/>
            <person name="Carrillo J."/>
            <person name="Kijimoto T."/>
            <person name="Eskalen A."/>
            <person name="O'Donnell K."/>
            <person name="Kasson M."/>
        </authorList>
    </citation>
    <scope>NUCLEOTIDE SEQUENCE [LARGE SCALE GENOMIC DNA]</scope>
    <source>
        <strain evidence="1 2">NRRL62584</strain>
    </source>
</reference>
<protein>
    <submittedName>
        <fullName evidence="1">Uncharacterized protein</fullName>
    </submittedName>
</protein>
<name>A0A428P4H5_9HYPO</name>
<proteinExistence type="predicted"/>
<evidence type="ECO:0000313" key="2">
    <source>
        <dbReference type="Proteomes" id="UP000288168"/>
    </source>
</evidence>
<comment type="caution">
    <text evidence="1">The sequence shown here is derived from an EMBL/GenBank/DDBJ whole genome shotgun (WGS) entry which is preliminary data.</text>
</comment>
<organism evidence="1 2">
    <name type="scientific">Fusarium duplospermum</name>
    <dbReference type="NCBI Taxonomy" id="1325734"/>
    <lineage>
        <taxon>Eukaryota</taxon>
        <taxon>Fungi</taxon>
        <taxon>Dikarya</taxon>
        <taxon>Ascomycota</taxon>
        <taxon>Pezizomycotina</taxon>
        <taxon>Sordariomycetes</taxon>
        <taxon>Hypocreomycetidae</taxon>
        <taxon>Hypocreales</taxon>
        <taxon>Nectriaceae</taxon>
        <taxon>Fusarium</taxon>
        <taxon>Fusarium solani species complex</taxon>
    </lineage>
</organism>
<dbReference type="AlphaFoldDB" id="A0A428P4H5"/>